<protein>
    <submittedName>
        <fullName evidence="2">PTS sugar transporter subunit IIA</fullName>
    </submittedName>
</protein>
<evidence type="ECO:0000259" key="1">
    <source>
        <dbReference type="PROSITE" id="PS51094"/>
    </source>
</evidence>
<proteinExistence type="predicted"/>
<feature type="domain" description="PTS EIIA type-2" evidence="1">
    <location>
        <begin position="3"/>
        <end position="150"/>
    </location>
</feature>
<accession>A0ABS6TC36</accession>
<dbReference type="InterPro" id="IPR051541">
    <property type="entry name" value="PTS_SugarTrans_NitroReg"/>
</dbReference>
<organism evidence="2 3">
    <name type="scientific">Enterococcus alishanensis</name>
    <dbReference type="NCBI Taxonomy" id="1303817"/>
    <lineage>
        <taxon>Bacteria</taxon>
        <taxon>Bacillati</taxon>
        <taxon>Bacillota</taxon>
        <taxon>Bacilli</taxon>
        <taxon>Lactobacillales</taxon>
        <taxon>Enterococcaceae</taxon>
        <taxon>Enterococcus</taxon>
    </lineage>
</organism>
<dbReference type="EMBL" id="JAHUZB010000003">
    <property type="protein sequence ID" value="MBV7390452.1"/>
    <property type="molecule type" value="Genomic_DNA"/>
</dbReference>
<dbReference type="InterPro" id="IPR002178">
    <property type="entry name" value="PTS_EIIA_type-2_dom"/>
</dbReference>
<evidence type="ECO:0000313" key="2">
    <source>
        <dbReference type="EMBL" id="MBV7390452.1"/>
    </source>
</evidence>
<name>A0ABS6TC36_9ENTE</name>
<dbReference type="PANTHER" id="PTHR47738:SF3">
    <property type="entry name" value="PHOSPHOTRANSFERASE SYSTEM MANNITOL_FRUCTOSE-SPECIFIC IIA DOMAIN CONTAINING PROTEIN"/>
    <property type="match status" value="1"/>
</dbReference>
<comment type="caution">
    <text evidence="2">The sequence shown here is derived from an EMBL/GenBank/DDBJ whole genome shotgun (WGS) entry which is preliminary data.</text>
</comment>
<keyword evidence="2" id="KW-0813">Transport</keyword>
<reference evidence="2 3" key="1">
    <citation type="submission" date="2021-06" db="EMBL/GenBank/DDBJ databases">
        <title>Enterococcus alishanensis sp. nov., a novel lactic acid bacterium isolated from fresh coffee beans.</title>
        <authorList>
            <person name="Chen Y.-S."/>
        </authorList>
    </citation>
    <scope>NUCLEOTIDE SEQUENCE [LARGE SCALE GENOMIC DNA]</scope>
    <source>
        <strain evidence="2 3">ALS3</strain>
    </source>
</reference>
<dbReference type="Pfam" id="PF00359">
    <property type="entry name" value="PTS_EIIA_2"/>
    <property type="match status" value="1"/>
</dbReference>
<keyword evidence="3" id="KW-1185">Reference proteome</keyword>
<evidence type="ECO:0000313" key="3">
    <source>
        <dbReference type="Proteomes" id="UP000774130"/>
    </source>
</evidence>
<dbReference type="RefSeq" id="WP_218325517.1">
    <property type="nucleotide sequence ID" value="NZ_JAHUZB010000003.1"/>
</dbReference>
<dbReference type="Proteomes" id="UP000774130">
    <property type="component" value="Unassembled WGS sequence"/>
</dbReference>
<keyword evidence="2" id="KW-0762">Sugar transport</keyword>
<gene>
    <name evidence="2" type="ORF">KUA55_07160</name>
</gene>
<dbReference type="CDD" id="cd00211">
    <property type="entry name" value="PTS_IIA_fru"/>
    <property type="match status" value="1"/>
</dbReference>
<dbReference type="PROSITE" id="PS51094">
    <property type="entry name" value="PTS_EIIA_TYPE_2"/>
    <property type="match status" value="1"/>
</dbReference>
<dbReference type="PANTHER" id="PTHR47738">
    <property type="entry name" value="PTS SYSTEM FRUCTOSE-LIKE EIIA COMPONENT-RELATED"/>
    <property type="match status" value="1"/>
</dbReference>
<sequence length="153" mass="17327">MTEFFNEEITLFQQEADSAAEALKSLAEVFQEKKLVTTDFYQNILKREEAFPTGLDVNGIGVALPHTDSEFVHRSQVGFLSLKQPVSFFQMGTTDQPVKVQIIFMLALKEPHQQLTMLQNLIAMFQKEGVLQQLLAVDQTADYLSIIHESGLY</sequence>